<sequence>MEQVRKINYGNNFDSGMRLFTDNNNLNEIVIRGTSSISNGFAPSDIIYTDNILVIWNLN</sequence>
<dbReference type="EMBL" id="LKTP01000011">
    <property type="protein sequence ID" value="KRG29389.1"/>
    <property type="molecule type" value="Genomic_DNA"/>
</dbReference>
<gene>
    <name evidence="1" type="ORF">APR42_16530</name>
</gene>
<protein>
    <submittedName>
        <fullName evidence="1">Uncharacterized protein</fullName>
    </submittedName>
</protein>
<accession>A0A0Q9Z8U6</accession>
<keyword evidence="2" id="KW-1185">Reference proteome</keyword>
<name>A0A0Q9Z8U6_9FLAO</name>
<comment type="caution">
    <text evidence="1">The sequence shown here is derived from an EMBL/GenBank/DDBJ whole genome shotgun (WGS) entry which is preliminary data.</text>
</comment>
<proteinExistence type="predicted"/>
<evidence type="ECO:0000313" key="1">
    <source>
        <dbReference type="EMBL" id="KRG29389.1"/>
    </source>
</evidence>
<reference evidence="1" key="1">
    <citation type="submission" date="2015-10" db="EMBL/GenBank/DDBJ databases">
        <title>Draft genome sequence of Salegentibacter mishustinae KCTC 12263.</title>
        <authorList>
            <person name="Lin W."/>
            <person name="Zheng Q."/>
        </authorList>
    </citation>
    <scope>NUCLEOTIDE SEQUENCE [LARGE SCALE GENOMIC DNA]</scope>
    <source>
        <strain evidence="1">KCTC 12263</strain>
    </source>
</reference>
<dbReference type="Proteomes" id="UP000051643">
    <property type="component" value="Unassembled WGS sequence"/>
</dbReference>
<evidence type="ECO:0000313" key="2">
    <source>
        <dbReference type="Proteomes" id="UP000051643"/>
    </source>
</evidence>
<dbReference type="AlphaFoldDB" id="A0A0Q9Z8U6"/>
<organism evidence="1 2">
    <name type="scientific">Salegentibacter mishustinae</name>
    <dbReference type="NCBI Taxonomy" id="270918"/>
    <lineage>
        <taxon>Bacteria</taxon>
        <taxon>Pseudomonadati</taxon>
        <taxon>Bacteroidota</taxon>
        <taxon>Flavobacteriia</taxon>
        <taxon>Flavobacteriales</taxon>
        <taxon>Flavobacteriaceae</taxon>
        <taxon>Salegentibacter</taxon>
    </lineage>
</organism>